<dbReference type="Pfam" id="PF12831">
    <property type="entry name" value="FAD_oxidored"/>
    <property type="match status" value="1"/>
</dbReference>
<sequence>MATLHHYEIVVIGAGVGGICAALAAGRLRRRVLLIDCGKEAGGTGVHTSVSLVCKFRGTDGTVINNGIHRELFPQAYAVGRGLFGEEDDVPTYDEQELKAAYQKLLEREPYVTVWTDSEATEVFTEQRVNASGEKSRRILGVEVVKGKQLRIRVTGDQFLDATADGNLSAMAGADFQLGREQDGKMQTATVTFKMSGFRTSLLQNPNVRTWKGIHALRRELTGYYEQMKALGQTNNPRPSVLCFPYPDGQSLLFNSTAVTDVDPTNQESVDRGMAEGVRQAAELIEAVKRHPAFADATVDFIAPKLGIREGRRVVGEYMLTADDCLTARTFDDMVAACAYSLDIHDPLGGASKLTPIQEPGYYHIPYRSLIAKGWDNLLLSSRCISGSHEAHSSYRIMSGVSAIGEAAGTAAALALWLRKEDVREVSAARIRYVLQTAGQFVEGNVEKVTLG</sequence>
<dbReference type="GO" id="GO:0051539">
    <property type="term" value="F:4 iron, 4 sulfur cluster binding"/>
    <property type="evidence" value="ECO:0007669"/>
    <property type="project" value="UniProtKB-KW"/>
</dbReference>
<evidence type="ECO:0000313" key="7">
    <source>
        <dbReference type="EMBL" id="GBG07819.1"/>
    </source>
</evidence>
<dbReference type="PANTHER" id="PTHR43498:SF1">
    <property type="entry name" value="COB--COM HETERODISULFIDE REDUCTASE IRON-SULFUR SUBUNIT A"/>
    <property type="match status" value="1"/>
</dbReference>
<keyword evidence="6" id="KW-0472">Membrane</keyword>
<evidence type="ECO:0000256" key="2">
    <source>
        <dbReference type="ARBA" id="ARBA00022723"/>
    </source>
</evidence>
<accession>A0A2R5EQ78</accession>
<keyword evidence="3" id="KW-0560">Oxidoreductase</keyword>
<dbReference type="PANTHER" id="PTHR43498">
    <property type="entry name" value="FERREDOXIN:COB-COM HETERODISULFIDE REDUCTASE SUBUNIT A"/>
    <property type="match status" value="1"/>
</dbReference>
<evidence type="ECO:0000256" key="5">
    <source>
        <dbReference type="ARBA" id="ARBA00023014"/>
    </source>
</evidence>
<dbReference type="GO" id="GO:0016491">
    <property type="term" value="F:oxidoreductase activity"/>
    <property type="evidence" value="ECO:0007669"/>
    <property type="project" value="UniProtKB-KW"/>
</dbReference>
<evidence type="ECO:0000256" key="3">
    <source>
        <dbReference type="ARBA" id="ARBA00023002"/>
    </source>
</evidence>
<keyword evidence="4" id="KW-0408">Iron</keyword>
<dbReference type="SUPFAM" id="SSF51905">
    <property type="entry name" value="FAD/NAD(P)-binding domain"/>
    <property type="match status" value="1"/>
</dbReference>
<keyword evidence="8" id="KW-1185">Reference proteome</keyword>
<name>A0A2R5EQ78_9BACL</name>
<dbReference type="PRINTS" id="PR00411">
    <property type="entry name" value="PNDRDTASEI"/>
</dbReference>
<reference evidence="7 8" key="1">
    <citation type="submission" date="2017-08" db="EMBL/GenBank/DDBJ databases">
        <title>Substantial Increase in Enzyme Production by Combined Drug-Resistance Mutations in Paenibacillus agaridevorans.</title>
        <authorList>
            <person name="Tanaka Y."/>
            <person name="Funane K."/>
            <person name="Hosaka T."/>
            <person name="Shiwa Y."/>
            <person name="Fujita N."/>
            <person name="Miyazaki T."/>
            <person name="Yoshikawa H."/>
            <person name="Murakami K."/>
            <person name="Kasahara K."/>
            <person name="Inaoka T."/>
            <person name="Hiraga Y."/>
            <person name="Ochi K."/>
        </authorList>
    </citation>
    <scope>NUCLEOTIDE SEQUENCE [LARGE SCALE GENOMIC DNA]</scope>
    <source>
        <strain evidence="7 8">T-3040</strain>
    </source>
</reference>
<feature type="transmembrane region" description="Helical" evidence="6">
    <location>
        <begin position="6"/>
        <end position="25"/>
    </location>
</feature>
<evidence type="ECO:0000313" key="8">
    <source>
        <dbReference type="Proteomes" id="UP000245202"/>
    </source>
</evidence>
<keyword evidence="1" id="KW-0004">4Fe-4S</keyword>
<dbReference type="AlphaFoldDB" id="A0A2R5EQ78"/>
<keyword evidence="5" id="KW-0411">Iron-sulfur</keyword>
<keyword evidence="6" id="KW-1133">Transmembrane helix</keyword>
<protein>
    <submittedName>
        <fullName evidence="7">FAD-dependent oxidoreductase</fullName>
    </submittedName>
</protein>
<dbReference type="EMBL" id="BDQX01000113">
    <property type="protein sequence ID" value="GBG07819.1"/>
    <property type="molecule type" value="Genomic_DNA"/>
</dbReference>
<dbReference type="GO" id="GO:0046872">
    <property type="term" value="F:metal ion binding"/>
    <property type="evidence" value="ECO:0007669"/>
    <property type="project" value="UniProtKB-KW"/>
</dbReference>
<evidence type="ECO:0000256" key="4">
    <source>
        <dbReference type="ARBA" id="ARBA00023004"/>
    </source>
</evidence>
<keyword evidence="6" id="KW-0812">Transmembrane</keyword>
<proteinExistence type="predicted"/>
<organism evidence="7 8">
    <name type="scientific">Paenibacillus agaridevorans</name>
    <dbReference type="NCBI Taxonomy" id="171404"/>
    <lineage>
        <taxon>Bacteria</taxon>
        <taxon>Bacillati</taxon>
        <taxon>Bacillota</taxon>
        <taxon>Bacilli</taxon>
        <taxon>Bacillales</taxon>
        <taxon>Paenibacillaceae</taxon>
        <taxon>Paenibacillus</taxon>
    </lineage>
</organism>
<dbReference type="RefSeq" id="WP_108992828.1">
    <property type="nucleotide sequence ID" value="NZ_BDQX01000113.1"/>
</dbReference>
<dbReference type="InterPro" id="IPR036188">
    <property type="entry name" value="FAD/NAD-bd_sf"/>
</dbReference>
<dbReference type="Gene3D" id="3.50.50.60">
    <property type="entry name" value="FAD/NAD(P)-binding domain"/>
    <property type="match status" value="1"/>
</dbReference>
<evidence type="ECO:0000256" key="1">
    <source>
        <dbReference type="ARBA" id="ARBA00022485"/>
    </source>
</evidence>
<dbReference type="Proteomes" id="UP000245202">
    <property type="component" value="Unassembled WGS sequence"/>
</dbReference>
<evidence type="ECO:0000256" key="6">
    <source>
        <dbReference type="SAM" id="Phobius"/>
    </source>
</evidence>
<gene>
    <name evidence="7" type="ORF">PAT3040_02380</name>
</gene>
<keyword evidence="2" id="KW-0479">Metal-binding</keyword>
<comment type="caution">
    <text evidence="7">The sequence shown here is derived from an EMBL/GenBank/DDBJ whole genome shotgun (WGS) entry which is preliminary data.</text>
</comment>
<dbReference type="InterPro" id="IPR039650">
    <property type="entry name" value="HdrA-like"/>
</dbReference>